<evidence type="ECO:0000313" key="2">
    <source>
        <dbReference type="Proteomes" id="UP000275941"/>
    </source>
</evidence>
<name>A0A3N3SJT8_ENTFL</name>
<reference evidence="1 2" key="1">
    <citation type="submission" date="2018-10" db="EMBL/GenBank/DDBJ databases">
        <title>Genotypes and phenotypes of Enterococci isolated from broiler chickens.</title>
        <authorList>
            <person name="Muhammad A.R."/>
            <person name="Diarra M.S."/>
        </authorList>
    </citation>
    <scope>NUCLEOTIDE SEQUENCE [LARGE SCALE GENOMIC DNA]</scope>
    <source>
        <strain evidence="1 2">P7 C A21</strain>
    </source>
</reference>
<comment type="caution">
    <text evidence="1">The sequence shown here is derived from an EMBL/GenBank/DDBJ whole genome shotgun (WGS) entry which is preliminary data.</text>
</comment>
<gene>
    <name evidence="1" type="ORF">EGW70_02395</name>
</gene>
<organism evidence="1 2">
    <name type="scientific">Enterococcus faecalis</name>
    <name type="common">Streptococcus faecalis</name>
    <dbReference type="NCBI Taxonomy" id="1351"/>
    <lineage>
        <taxon>Bacteria</taxon>
        <taxon>Bacillati</taxon>
        <taxon>Bacillota</taxon>
        <taxon>Bacilli</taxon>
        <taxon>Lactobacillales</taxon>
        <taxon>Enterococcaceae</taxon>
        <taxon>Enterococcus</taxon>
    </lineage>
</organism>
<accession>A0A3N3SJT8</accession>
<dbReference type="AlphaFoldDB" id="A0A3N3SJT8"/>
<protein>
    <submittedName>
        <fullName evidence="1">Uncharacterized protein</fullName>
    </submittedName>
</protein>
<proteinExistence type="predicted"/>
<dbReference type="EMBL" id="RKOR01000004">
    <property type="protein sequence ID" value="ROY53306.1"/>
    <property type="molecule type" value="Genomic_DNA"/>
</dbReference>
<evidence type="ECO:0000313" key="1">
    <source>
        <dbReference type="EMBL" id="ROY53306.1"/>
    </source>
</evidence>
<dbReference type="Proteomes" id="UP000275941">
    <property type="component" value="Unassembled WGS sequence"/>
</dbReference>
<sequence length="70" mass="8148">MNHFWGRRLLTRDIKAIDCEEVNLPNYEKIAAVERLGNWILCHRCGMRTSVIVGQLADYGYFCTHCLYLG</sequence>